<organism evidence="2 3">
    <name type="scientific">Acidipropionibacterium acidipropionici (strain ATCC 4875 / DSM 20272 / JCM 6432 / NBRC 12425 / NCIMB 8070 / 4)</name>
    <name type="common">Propionibacterium acidipropionici</name>
    <dbReference type="NCBI Taxonomy" id="1171373"/>
    <lineage>
        <taxon>Bacteria</taxon>
        <taxon>Bacillati</taxon>
        <taxon>Actinomycetota</taxon>
        <taxon>Actinomycetes</taxon>
        <taxon>Propionibacteriales</taxon>
        <taxon>Propionibacteriaceae</taxon>
        <taxon>Acidipropionibacterium</taxon>
    </lineage>
</organism>
<dbReference type="SUPFAM" id="SSF51126">
    <property type="entry name" value="Pectin lyase-like"/>
    <property type="match status" value="1"/>
</dbReference>
<dbReference type="PATRIC" id="fig|1171373.8.peg.153"/>
<dbReference type="EMBL" id="CP003493">
    <property type="protein sequence ID" value="AFV88004.1"/>
    <property type="molecule type" value="Genomic_DNA"/>
</dbReference>
<name>K7RJB9_ACIA4</name>
<dbReference type="InterPro" id="IPR011050">
    <property type="entry name" value="Pectin_lyase_fold/virulence"/>
</dbReference>
<dbReference type="AlphaFoldDB" id="K7RJB9"/>
<feature type="region of interest" description="Disordered" evidence="1">
    <location>
        <begin position="1"/>
        <end position="27"/>
    </location>
</feature>
<evidence type="ECO:0000256" key="1">
    <source>
        <dbReference type="SAM" id="MobiDB-lite"/>
    </source>
</evidence>
<dbReference type="eggNOG" id="ENOG502Z8BE">
    <property type="taxonomic scope" value="Bacteria"/>
</dbReference>
<accession>K7RJB9</accession>
<dbReference type="Proteomes" id="UP000000214">
    <property type="component" value="Chromosome"/>
</dbReference>
<sequence length="377" mass="36672">MPSGSAGAGGGQGGGAGSGQGGGGGQGGSVTQLLSGAYLVNGVKATIDGGTWTSTKADQNVFLVVNGGSLTLTNATIVKSGDSSNEDACNFYGLNSAVLVVGKGSTATMTGCTVKTAAEGSNAVFAASSGKVTIDGITISTTKGSSRGLDGTYSGQITASDVDITTKGQHCACLATDRGAAVITVTGDSTLSSAGNGSPLVYSTGDISVTGATGTATGAGTMVIEGKNQIAITDCTFTSTASTGMMIYQSFSGDAADSDATASKSSMTIKNSTVTANGTEPMIYVTNTNCQVNVSSSRLVHKSSTALLSLAKDQWGTSGSNGGHAAVTFSGCTLTGAMSADSISKATVALKNGTKVTGSKVSGSVTVTKDSTSSLAA</sequence>
<protein>
    <submittedName>
        <fullName evidence="2">Putative adhesin</fullName>
    </submittedName>
</protein>
<evidence type="ECO:0000313" key="2">
    <source>
        <dbReference type="EMBL" id="AFV88004.1"/>
    </source>
</evidence>
<gene>
    <name evidence="2" type="ordered locus">PACID_01530</name>
</gene>
<dbReference type="KEGG" id="pbo:PACID_01530"/>
<proteinExistence type="predicted"/>
<evidence type="ECO:0000313" key="3">
    <source>
        <dbReference type="Proteomes" id="UP000000214"/>
    </source>
</evidence>
<dbReference type="InterPro" id="IPR012332">
    <property type="entry name" value="Autotransporter_pectin_lyase_C"/>
</dbReference>
<reference evidence="2 3" key="1">
    <citation type="journal article" date="2012" name="BMC Genomics">
        <title>The genome sequence of Propionibacterium acidipropionici provides insights into its biotechnological and industrial potential.</title>
        <authorList>
            <person name="Parizzi L.P."/>
            <person name="Grassi M.C."/>
            <person name="Llerena L.A."/>
            <person name="Carazzolle M.F."/>
            <person name="Queiroz V.L."/>
            <person name="Lunardi I."/>
            <person name="Zeidler A.F."/>
            <person name="Teixeira P.J."/>
            <person name="Mieczkowski P."/>
            <person name="Rincones J."/>
            <person name="Pereira G.A."/>
        </authorList>
    </citation>
    <scope>NUCLEOTIDE SEQUENCE [LARGE SCALE GENOMIC DNA]</scope>
    <source>
        <strain evidence="3">ATCC 4875 / DSM 20272 / JCM 6432 / NBRC 12425 / NCIMB 8070</strain>
    </source>
</reference>
<dbReference type="Gene3D" id="2.160.20.20">
    <property type="match status" value="1"/>
</dbReference>
<dbReference type="HOGENOM" id="CLU_031112_2_1_11"/>
<dbReference type="STRING" id="1171373.PACID_01530"/>